<feature type="domain" description="Response regulatory" evidence="6">
    <location>
        <begin position="1"/>
        <end position="67"/>
    </location>
</feature>
<dbReference type="PANTHER" id="PTHR43214">
    <property type="entry name" value="TWO-COMPONENT RESPONSE REGULATOR"/>
    <property type="match status" value="1"/>
</dbReference>
<dbReference type="GO" id="GO:0000160">
    <property type="term" value="P:phosphorelay signal transduction system"/>
    <property type="evidence" value="ECO:0007669"/>
    <property type="project" value="InterPro"/>
</dbReference>
<dbReference type="Pfam" id="PF00072">
    <property type="entry name" value="Response_reg"/>
    <property type="match status" value="1"/>
</dbReference>
<proteinExistence type="predicted"/>
<feature type="compositionally biased region" description="Low complexity" evidence="5">
    <location>
        <begin position="80"/>
        <end position="94"/>
    </location>
</feature>
<keyword evidence="2" id="KW-0238">DNA-binding</keyword>
<dbReference type="InterPro" id="IPR001789">
    <property type="entry name" value="Sig_transdc_resp-reg_receiver"/>
</dbReference>
<dbReference type="Gene3D" id="3.40.50.2300">
    <property type="match status" value="1"/>
</dbReference>
<protein>
    <recommendedName>
        <fullName evidence="6">Response regulatory domain-containing protein</fullName>
    </recommendedName>
</protein>
<accession>A0A6J4UW69</accession>
<dbReference type="InterPro" id="IPR039420">
    <property type="entry name" value="WalR-like"/>
</dbReference>
<dbReference type="CDD" id="cd17535">
    <property type="entry name" value="REC_NarL-like"/>
    <property type="match status" value="1"/>
</dbReference>
<evidence type="ECO:0000256" key="2">
    <source>
        <dbReference type="ARBA" id="ARBA00023125"/>
    </source>
</evidence>
<dbReference type="SUPFAM" id="SSF52172">
    <property type="entry name" value="CheY-like"/>
    <property type="match status" value="1"/>
</dbReference>
<evidence type="ECO:0000256" key="3">
    <source>
        <dbReference type="ARBA" id="ARBA00023163"/>
    </source>
</evidence>
<dbReference type="GO" id="GO:0003677">
    <property type="term" value="F:DNA binding"/>
    <property type="evidence" value="ECO:0007669"/>
    <property type="project" value="UniProtKB-KW"/>
</dbReference>
<dbReference type="AlphaFoldDB" id="A0A6J4UW69"/>
<dbReference type="PROSITE" id="PS50110">
    <property type="entry name" value="RESPONSE_REGULATORY"/>
    <property type="match status" value="1"/>
</dbReference>
<evidence type="ECO:0000259" key="6">
    <source>
        <dbReference type="PROSITE" id="PS50110"/>
    </source>
</evidence>
<evidence type="ECO:0000256" key="1">
    <source>
        <dbReference type="ARBA" id="ARBA00023015"/>
    </source>
</evidence>
<keyword evidence="3" id="KW-0804">Transcription</keyword>
<feature type="modified residue" description="4-aspartylphosphate" evidence="4">
    <location>
        <position position="2"/>
    </location>
</feature>
<evidence type="ECO:0000256" key="5">
    <source>
        <dbReference type="SAM" id="MobiDB-lite"/>
    </source>
</evidence>
<dbReference type="InterPro" id="IPR058245">
    <property type="entry name" value="NreC/VraR/RcsB-like_REC"/>
</dbReference>
<keyword evidence="4" id="KW-0597">Phosphoprotein</keyword>
<sequence length="119" mass="12449">MDVRLPVVTGLQVAAALRRQRPAVSIVFLSMHADDERRFAAIRAGAAGFLTEDAEPSAILEAVHAVLRGENPLQAESCRRPASPAASSASSAPCPSGPDPTAPRTSPFPAASWKCSTAW</sequence>
<keyword evidence="1" id="KW-0805">Transcription regulation</keyword>
<organism evidence="7">
    <name type="scientific">uncultured Thermomicrobiales bacterium</name>
    <dbReference type="NCBI Taxonomy" id="1645740"/>
    <lineage>
        <taxon>Bacteria</taxon>
        <taxon>Pseudomonadati</taxon>
        <taxon>Thermomicrobiota</taxon>
        <taxon>Thermomicrobia</taxon>
        <taxon>Thermomicrobiales</taxon>
        <taxon>environmental samples</taxon>
    </lineage>
</organism>
<evidence type="ECO:0000313" key="7">
    <source>
        <dbReference type="EMBL" id="CAA9560046.1"/>
    </source>
</evidence>
<dbReference type="InterPro" id="IPR011006">
    <property type="entry name" value="CheY-like_superfamily"/>
</dbReference>
<dbReference type="PANTHER" id="PTHR43214:SF24">
    <property type="entry name" value="TRANSCRIPTIONAL REGULATORY PROTEIN NARL-RELATED"/>
    <property type="match status" value="1"/>
</dbReference>
<feature type="region of interest" description="Disordered" evidence="5">
    <location>
        <begin position="74"/>
        <end position="119"/>
    </location>
</feature>
<evidence type="ECO:0000256" key="4">
    <source>
        <dbReference type="PROSITE-ProRule" id="PRU00169"/>
    </source>
</evidence>
<dbReference type="EMBL" id="CADCWE010000238">
    <property type="protein sequence ID" value="CAA9560046.1"/>
    <property type="molecule type" value="Genomic_DNA"/>
</dbReference>
<reference evidence="7" key="1">
    <citation type="submission" date="2020-02" db="EMBL/GenBank/DDBJ databases">
        <authorList>
            <person name="Meier V. D."/>
        </authorList>
    </citation>
    <scope>NUCLEOTIDE SEQUENCE</scope>
    <source>
        <strain evidence="7">AVDCRST_MAG73</strain>
    </source>
</reference>
<gene>
    <name evidence="7" type="ORF">AVDCRST_MAG73-3568</name>
</gene>
<name>A0A6J4UW69_9BACT</name>